<dbReference type="AlphaFoldDB" id="A0A5S5CN61"/>
<organism evidence="2 3">
    <name type="scientific">Blastococcus xanthinilyticus</name>
    <dbReference type="NCBI Taxonomy" id="1564164"/>
    <lineage>
        <taxon>Bacteria</taxon>
        <taxon>Bacillati</taxon>
        <taxon>Actinomycetota</taxon>
        <taxon>Actinomycetes</taxon>
        <taxon>Geodermatophilales</taxon>
        <taxon>Geodermatophilaceae</taxon>
        <taxon>Blastococcus</taxon>
    </lineage>
</organism>
<dbReference type="EMBL" id="VNHW01000015">
    <property type="protein sequence ID" value="TYP83831.1"/>
    <property type="molecule type" value="Genomic_DNA"/>
</dbReference>
<evidence type="ECO:0000313" key="3">
    <source>
        <dbReference type="Proteomes" id="UP000322499"/>
    </source>
</evidence>
<feature type="transmembrane region" description="Helical" evidence="1">
    <location>
        <begin position="37"/>
        <end position="54"/>
    </location>
</feature>
<evidence type="ECO:0000256" key="1">
    <source>
        <dbReference type="SAM" id="Phobius"/>
    </source>
</evidence>
<sequence length="92" mass="9266">MHPSLRLRLPHLPLPAVLLSLVYLAAIAVAVSDSAGHTLAGLVVLTGLAARWLAHARRREPAATPVALAVAGTATTVDAVLDPEPAPAAAAA</sequence>
<dbReference type="RefSeq" id="WP_166534765.1">
    <property type="nucleotide sequence ID" value="NZ_VNHW01000015.1"/>
</dbReference>
<keyword evidence="1" id="KW-1133">Transmembrane helix</keyword>
<keyword evidence="1" id="KW-0812">Transmembrane</keyword>
<keyword evidence="3" id="KW-1185">Reference proteome</keyword>
<keyword evidence="1" id="KW-0472">Membrane</keyword>
<evidence type="ECO:0000313" key="2">
    <source>
        <dbReference type="EMBL" id="TYP83831.1"/>
    </source>
</evidence>
<reference evidence="2 3" key="1">
    <citation type="submission" date="2019-07" db="EMBL/GenBank/DDBJ databases">
        <title>Genomic Encyclopedia of Archaeal and Bacterial Type Strains, Phase II (KMG-II): from individual species to whole genera.</title>
        <authorList>
            <person name="Goeker M."/>
        </authorList>
    </citation>
    <scope>NUCLEOTIDE SEQUENCE [LARGE SCALE GENOMIC DNA]</scope>
    <source>
        <strain evidence="2 3">DSM 46842</strain>
    </source>
</reference>
<feature type="transmembrane region" description="Helical" evidence="1">
    <location>
        <begin position="12"/>
        <end position="31"/>
    </location>
</feature>
<accession>A0A5S5CN61</accession>
<gene>
    <name evidence="2" type="ORF">BD833_11571</name>
</gene>
<protein>
    <submittedName>
        <fullName evidence="2">Uncharacterized protein</fullName>
    </submittedName>
</protein>
<proteinExistence type="predicted"/>
<name>A0A5S5CN61_9ACTN</name>
<comment type="caution">
    <text evidence="2">The sequence shown here is derived from an EMBL/GenBank/DDBJ whole genome shotgun (WGS) entry which is preliminary data.</text>
</comment>
<dbReference type="Proteomes" id="UP000322499">
    <property type="component" value="Unassembled WGS sequence"/>
</dbReference>